<dbReference type="InterPro" id="IPR000705">
    <property type="entry name" value="Galactokinase"/>
</dbReference>
<dbReference type="Gene3D" id="3.30.230.10">
    <property type="match status" value="1"/>
</dbReference>
<evidence type="ECO:0000256" key="3">
    <source>
        <dbReference type="ARBA" id="ARBA00022741"/>
    </source>
</evidence>
<dbReference type="Gene3D" id="1.20.1440.340">
    <property type="match status" value="1"/>
</dbReference>
<comment type="caution">
    <text evidence="9">The sequence shown here is derived from an EMBL/GenBank/DDBJ whole genome shotgun (WGS) entry which is preliminary data.</text>
</comment>
<dbReference type="PRINTS" id="PR00473">
    <property type="entry name" value="GALCTOKINASE"/>
</dbReference>
<evidence type="ECO:0000259" key="8">
    <source>
        <dbReference type="Pfam" id="PF10509"/>
    </source>
</evidence>
<dbReference type="Pfam" id="PF08544">
    <property type="entry name" value="GHMP_kinases_C"/>
    <property type="match status" value="1"/>
</dbReference>
<evidence type="ECO:0000259" key="6">
    <source>
        <dbReference type="Pfam" id="PF00288"/>
    </source>
</evidence>
<proteinExistence type="inferred from homology"/>
<organism evidence="9 10">
    <name type="scientific">Coccomyxa viridis</name>
    <dbReference type="NCBI Taxonomy" id="1274662"/>
    <lineage>
        <taxon>Eukaryota</taxon>
        <taxon>Viridiplantae</taxon>
        <taxon>Chlorophyta</taxon>
        <taxon>core chlorophytes</taxon>
        <taxon>Trebouxiophyceae</taxon>
        <taxon>Trebouxiophyceae incertae sedis</taxon>
        <taxon>Coccomyxaceae</taxon>
        <taxon>Coccomyxa</taxon>
    </lineage>
</organism>
<dbReference type="EMBL" id="CAXHTA020000002">
    <property type="protein sequence ID" value="CAL5219956.1"/>
    <property type="molecule type" value="Genomic_DNA"/>
</dbReference>
<gene>
    <name evidence="9" type="primary">g1888</name>
    <name evidence="9" type="ORF">VP750_LOCUS1615</name>
</gene>
<comment type="similarity">
    <text evidence="1">Belongs to the GHMP kinase family. GalK subfamily.</text>
</comment>
<sequence>MAYNNDDGIRVYTTLSSNNADGFLRSVYDNPGDSTFLRYSRLVETYMSNHKRKPEYVARSPGRVNLIGEHIDYEGYSVLPMAIRQDTIVAIGHSDDDLVHVSNVQEGFQESSFSSDFTQAVDMHNHIWTNYVQAAYKGVFEYLRSHEPAKMPKKLVGLNLVIEGQVPQGSGLSSSAAIVCASALAVLGYYGVSVDKGRIAEFTARCEKYVGTESGGMDQAISIMGEKGLAKLVHFKPHLYTEDVPLPQGVTFVVANSLTRSAKAEAAPRQYNMRVVECRLAAAVLGLKLGLTQEQTRQVMTLSEVEPRVQEQGKQYEGAKGSLQGAMAAVVSELLSKDKYTHDDLEQLLGEGSLEHMFASNASQMRSLHVAEEDDGSGQPLGFKLRQRALHVYSEKERVPLFKQVCDSSASAAEKTEQLAQLMNDSQDSCRDLYDCSCEELDHLIQLCRQHGAEASRLTGAGWGGCTVSLVKEERVESFIRMLQQEYYAEYDKIPEEYFLPDAVIGRRPKAGWENIVFASRPSSGGAILKLSPRDAAHVQ</sequence>
<evidence type="ECO:0000256" key="4">
    <source>
        <dbReference type="ARBA" id="ARBA00022777"/>
    </source>
</evidence>
<dbReference type="InterPro" id="IPR020568">
    <property type="entry name" value="Ribosomal_Su5_D2-typ_SF"/>
</dbReference>
<dbReference type="InterPro" id="IPR014721">
    <property type="entry name" value="Ribsml_uS5_D2-typ_fold_subgr"/>
</dbReference>
<keyword evidence="3" id="KW-0547">Nucleotide-binding</keyword>
<evidence type="ECO:0000313" key="10">
    <source>
        <dbReference type="Proteomes" id="UP001497392"/>
    </source>
</evidence>
<dbReference type="PROSITE" id="PS00106">
    <property type="entry name" value="GALACTOKINASE"/>
    <property type="match status" value="1"/>
</dbReference>
<dbReference type="InterPro" id="IPR036554">
    <property type="entry name" value="GHMP_kinase_C_sf"/>
</dbReference>
<feature type="domain" description="Galactokinase N-terminal" evidence="8">
    <location>
        <begin position="46"/>
        <end position="92"/>
    </location>
</feature>
<evidence type="ECO:0000256" key="1">
    <source>
        <dbReference type="ARBA" id="ARBA00006566"/>
    </source>
</evidence>
<dbReference type="NCBIfam" id="TIGR00131">
    <property type="entry name" value="gal_kin"/>
    <property type="match status" value="1"/>
</dbReference>
<dbReference type="Pfam" id="PF00288">
    <property type="entry name" value="GHMP_kinases_N"/>
    <property type="match status" value="1"/>
</dbReference>
<accession>A0ABP1FKN4</accession>
<evidence type="ECO:0000256" key="5">
    <source>
        <dbReference type="ARBA" id="ARBA00022840"/>
    </source>
</evidence>
<dbReference type="PIRSF" id="PIRSF000530">
    <property type="entry name" value="Galactokinase"/>
    <property type="match status" value="1"/>
</dbReference>
<dbReference type="InterPro" id="IPR013750">
    <property type="entry name" value="GHMP_kinase_C_dom"/>
</dbReference>
<protein>
    <submittedName>
        <fullName evidence="9">G1888 protein</fullName>
    </submittedName>
</protein>
<reference evidence="9 10" key="1">
    <citation type="submission" date="2024-06" db="EMBL/GenBank/DDBJ databases">
        <authorList>
            <person name="Kraege A."/>
            <person name="Thomma B."/>
        </authorList>
    </citation>
    <scope>NUCLEOTIDE SEQUENCE [LARGE SCALE GENOMIC DNA]</scope>
</reference>
<evidence type="ECO:0000256" key="2">
    <source>
        <dbReference type="ARBA" id="ARBA00022679"/>
    </source>
</evidence>
<evidence type="ECO:0000313" key="9">
    <source>
        <dbReference type="EMBL" id="CAL5219956.1"/>
    </source>
</evidence>
<dbReference type="PANTHER" id="PTHR10457:SF7">
    <property type="entry name" value="GALACTOKINASE-RELATED"/>
    <property type="match status" value="1"/>
</dbReference>
<dbReference type="Pfam" id="PF10509">
    <property type="entry name" value="GalKase_gal_bdg"/>
    <property type="match status" value="1"/>
</dbReference>
<dbReference type="InterPro" id="IPR006203">
    <property type="entry name" value="GHMP_knse_ATP-bd_CS"/>
</dbReference>
<keyword evidence="2" id="KW-0808">Transferase</keyword>
<keyword evidence="4" id="KW-0418">Kinase</keyword>
<keyword evidence="10" id="KW-1185">Reference proteome</keyword>
<dbReference type="InterPro" id="IPR006204">
    <property type="entry name" value="GHMP_kinase_N_dom"/>
</dbReference>
<keyword evidence="5" id="KW-0067">ATP-binding</keyword>
<feature type="domain" description="GHMP kinase C-terminal" evidence="7">
    <location>
        <begin position="415"/>
        <end position="488"/>
    </location>
</feature>
<dbReference type="Proteomes" id="UP001497392">
    <property type="component" value="Unassembled WGS sequence"/>
</dbReference>
<dbReference type="PRINTS" id="PR00959">
    <property type="entry name" value="MEVGALKINASE"/>
</dbReference>
<feature type="domain" description="GHMP kinase N-terminal" evidence="6">
    <location>
        <begin position="130"/>
        <end position="225"/>
    </location>
</feature>
<dbReference type="InterPro" id="IPR006206">
    <property type="entry name" value="Mevalonate/galactokinase"/>
</dbReference>
<dbReference type="SUPFAM" id="SSF54211">
    <property type="entry name" value="Ribosomal protein S5 domain 2-like"/>
    <property type="match status" value="1"/>
</dbReference>
<dbReference type="SUPFAM" id="SSF55060">
    <property type="entry name" value="GHMP Kinase, C-terminal domain"/>
    <property type="match status" value="1"/>
</dbReference>
<dbReference type="PROSITE" id="PS00627">
    <property type="entry name" value="GHMP_KINASES_ATP"/>
    <property type="match status" value="1"/>
</dbReference>
<dbReference type="InterPro" id="IPR019741">
    <property type="entry name" value="Galactokinase_CS"/>
</dbReference>
<dbReference type="PANTHER" id="PTHR10457">
    <property type="entry name" value="MEVALONATE KINASE/GALACTOKINASE"/>
    <property type="match status" value="1"/>
</dbReference>
<evidence type="ECO:0000259" key="7">
    <source>
        <dbReference type="Pfam" id="PF08544"/>
    </source>
</evidence>
<dbReference type="InterPro" id="IPR019539">
    <property type="entry name" value="GalKase_N"/>
</dbReference>
<dbReference type="Gene3D" id="3.30.70.3170">
    <property type="match status" value="1"/>
</dbReference>
<name>A0ABP1FKN4_9CHLO</name>